<dbReference type="PANTHER" id="PTHR37423:SF2">
    <property type="entry name" value="MEMBRANE-BOUND LYTIC MUREIN TRANSGLYCOSYLASE C"/>
    <property type="match status" value="1"/>
</dbReference>
<organism evidence="3">
    <name type="scientific">marine sediment metagenome</name>
    <dbReference type="NCBI Taxonomy" id="412755"/>
    <lineage>
        <taxon>unclassified sequences</taxon>
        <taxon>metagenomes</taxon>
        <taxon>ecological metagenomes</taxon>
    </lineage>
</organism>
<dbReference type="SUPFAM" id="SSF53955">
    <property type="entry name" value="Lysozyme-like"/>
    <property type="match status" value="1"/>
</dbReference>
<accession>A0A0F9VFF0</accession>
<gene>
    <name evidence="3" type="ORF">LCGC14_0412320</name>
</gene>
<sequence>MAGKEERPFSGKAPSRTSLETMIEDTARQKGVDPDLVLSVVERESSFNTNAKGKDGEIGLMQLMRATAKSLGVKNRYNPTESIEGGTELLKRLIRKYKSIELALSGYNVGEPKLDAYLAKHPGKVHPATKVYVDDVMAKYNRRKSRQ</sequence>
<evidence type="ECO:0000259" key="2">
    <source>
        <dbReference type="Pfam" id="PF01464"/>
    </source>
</evidence>
<comment type="caution">
    <text evidence="3">The sequence shown here is derived from an EMBL/GenBank/DDBJ whole genome shotgun (WGS) entry which is preliminary data.</text>
</comment>
<dbReference type="InterPro" id="IPR008258">
    <property type="entry name" value="Transglycosylase_SLT_dom_1"/>
</dbReference>
<proteinExistence type="predicted"/>
<reference evidence="3" key="1">
    <citation type="journal article" date="2015" name="Nature">
        <title>Complex archaea that bridge the gap between prokaryotes and eukaryotes.</title>
        <authorList>
            <person name="Spang A."/>
            <person name="Saw J.H."/>
            <person name="Jorgensen S.L."/>
            <person name="Zaremba-Niedzwiedzka K."/>
            <person name="Martijn J."/>
            <person name="Lind A.E."/>
            <person name="van Eijk R."/>
            <person name="Schleper C."/>
            <person name="Guy L."/>
            <person name="Ettema T.J."/>
        </authorList>
    </citation>
    <scope>NUCLEOTIDE SEQUENCE</scope>
</reference>
<name>A0A0F9VFF0_9ZZZZ</name>
<feature type="region of interest" description="Disordered" evidence="1">
    <location>
        <begin position="1"/>
        <end position="26"/>
    </location>
</feature>
<evidence type="ECO:0000313" key="3">
    <source>
        <dbReference type="EMBL" id="KKN72281.1"/>
    </source>
</evidence>
<dbReference type="Pfam" id="PF01464">
    <property type="entry name" value="SLT"/>
    <property type="match status" value="1"/>
</dbReference>
<dbReference type="InterPro" id="IPR023346">
    <property type="entry name" value="Lysozyme-like_dom_sf"/>
</dbReference>
<dbReference type="PANTHER" id="PTHR37423">
    <property type="entry name" value="SOLUBLE LYTIC MUREIN TRANSGLYCOSYLASE-RELATED"/>
    <property type="match status" value="1"/>
</dbReference>
<dbReference type="CDD" id="cd00254">
    <property type="entry name" value="LT-like"/>
    <property type="match status" value="1"/>
</dbReference>
<dbReference type="Gene3D" id="1.10.530.10">
    <property type="match status" value="1"/>
</dbReference>
<dbReference type="AlphaFoldDB" id="A0A0F9VFF0"/>
<evidence type="ECO:0000256" key="1">
    <source>
        <dbReference type="SAM" id="MobiDB-lite"/>
    </source>
</evidence>
<protein>
    <recommendedName>
        <fullName evidence="2">Transglycosylase SLT domain-containing protein</fullName>
    </recommendedName>
</protein>
<dbReference type="EMBL" id="LAZR01000365">
    <property type="protein sequence ID" value="KKN72281.1"/>
    <property type="molecule type" value="Genomic_DNA"/>
</dbReference>
<feature type="domain" description="Transglycosylase SLT" evidence="2">
    <location>
        <begin position="22"/>
        <end position="120"/>
    </location>
</feature>